<dbReference type="PANTHER" id="PTHR21163">
    <property type="entry name" value="PROTEIN G12"/>
    <property type="match status" value="1"/>
</dbReference>
<dbReference type="InterPro" id="IPR010629">
    <property type="entry name" value="Ins_allergen"/>
</dbReference>
<accession>A0A8J9VRS4</accession>
<dbReference type="EMBL" id="OV170225">
    <property type="protein sequence ID" value="CAH0725845.1"/>
    <property type="molecule type" value="Genomic_DNA"/>
</dbReference>
<dbReference type="Proteomes" id="UP000838878">
    <property type="component" value="Chromosome 5"/>
</dbReference>
<evidence type="ECO:0000313" key="2">
    <source>
        <dbReference type="Proteomes" id="UP000838878"/>
    </source>
</evidence>
<dbReference type="Pfam" id="PF06757">
    <property type="entry name" value="Ins_allergen_rp"/>
    <property type="match status" value="1"/>
</dbReference>
<gene>
    <name evidence="1" type="ORF">BINO364_LOCUS11385</name>
</gene>
<proteinExistence type="predicted"/>
<name>A0A8J9VRS4_9NEOP</name>
<protein>
    <submittedName>
        <fullName evidence="1">Uncharacterized protein</fullName>
    </submittedName>
</protein>
<dbReference type="OrthoDB" id="7882129at2759"/>
<organism evidence="1 2">
    <name type="scientific">Brenthis ino</name>
    <name type="common">lesser marbled fritillary</name>
    <dbReference type="NCBI Taxonomy" id="405034"/>
    <lineage>
        <taxon>Eukaryota</taxon>
        <taxon>Metazoa</taxon>
        <taxon>Ecdysozoa</taxon>
        <taxon>Arthropoda</taxon>
        <taxon>Hexapoda</taxon>
        <taxon>Insecta</taxon>
        <taxon>Pterygota</taxon>
        <taxon>Neoptera</taxon>
        <taxon>Endopterygota</taxon>
        <taxon>Lepidoptera</taxon>
        <taxon>Glossata</taxon>
        <taxon>Ditrysia</taxon>
        <taxon>Papilionoidea</taxon>
        <taxon>Nymphalidae</taxon>
        <taxon>Heliconiinae</taxon>
        <taxon>Argynnini</taxon>
        <taxon>Brenthis</taxon>
    </lineage>
</organism>
<dbReference type="PANTHER" id="PTHR21163:SF1">
    <property type="entry name" value="PROTEIN G12"/>
    <property type="match status" value="1"/>
</dbReference>
<dbReference type="AlphaFoldDB" id="A0A8J9VRS4"/>
<reference evidence="1" key="1">
    <citation type="submission" date="2021-12" db="EMBL/GenBank/DDBJ databases">
        <authorList>
            <person name="Martin H S."/>
        </authorList>
    </citation>
    <scope>NUCLEOTIDE SEQUENCE</scope>
</reference>
<sequence length="279" mass="31383">MCRAGAITLKGGAGAADVTPSAGRRQIARTSRSATSQLWTYANGPYAALMMLCCGGTVIPREGKVIFNLNNLNDILDNEFNYEVKQQSSVWQNHVQDFLDLVNLEKVLSTALGFIDDPEVLRFIGFLLSPKFKDIAWELESMDEFKEAYIFLNTKGYDLKPVIDIINSGLSLPEFNRPSNILRYNTGMSGFIAAMFGAVPIEDMKNLLETKIKNDPEVAEFVEVLNSVEFKDIMTRMMSSPKIIEIKSIFESYGVDFAFLCHIFKEYFGEEIVCEVMNK</sequence>
<evidence type="ECO:0000313" key="1">
    <source>
        <dbReference type="EMBL" id="CAH0725845.1"/>
    </source>
</evidence>
<feature type="non-terminal residue" evidence="1">
    <location>
        <position position="279"/>
    </location>
</feature>
<keyword evidence="2" id="KW-1185">Reference proteome</keyword>